<feature type="compositionally biased region" description="Basic and acidic residues" evidence="6">
    <location>
        <begin position="222"/>
        <end position="234"/>
    </location>
</feature>
<dbReference type="InterPro" id="IPR013906">
    <property type="entry name" value="eIF3j"/>
</dbReference>
<dbReference type="Pfam" id="PF08597">
    <property type="entry name" value="eIF3_subunit"/>
    <property type="match status" value="1"/>
</dbReference>
<keyword evidence="2 5" id="KW-0396">Initiation factor</keyword>
<keyword evidence="8" id="KW-1185">Reference proteome</keyword>
<dbReference type="PANTHER" id="PTHR21681:SF0">
    <property type="entry name" value="EUKARYOTIC TRANSLATION INITIATION FACTOR 3 SUBUNIT J"/>
    <property type="match status" value="1"/>
</dbReference>
<dbReference type="Proteomes" id="UP001219355">
    <property type="component" value="Chromosome 4"/>
</dbReference>
<evidence type="ECO:0000256" key="2">
    <source>
        <dbReference type="ARBA" id="ARBA00022540"/>
    </source>
</evidence>
<evidence type="ECO:0000256" key="3">
    <source>
        <dbReference type="ARBA" id="ARBA00022917"/>
    </source>
</evidence>
<keyword evidence="1 5" id="KW-0963">Cytoplasm</keyword>
<accession>A0AAF0DK98</accession>
<dbReference type="Gene3D" id="1.10.246.60">
    <property type="entry name" value="Eukaryotic translation initiation factor 3 like domains"/>
    <property type="match status" value="1"/>
</dbReference>
<evidence type="ECO:0000256" key="1">
    <source>
        <dbReference type="ARBA" id="ARBA00022490"/>
    </source>
</evidence>
<sequence>MAPSKWDDEDESTPPSSPPLMAAARRKFDDEEDSDEVLDSWDAAEDSEVEREKKAKEEAAKAKAEAEAAAQKKSKAQRIEEHKARRLVEEEDESSEEEEEEDLATQRARLKRTEQESDLKHAEDLIGDIDLNRSRATPKMAVISDTSDPTKSIDLSTIPLFKPGTKAQFTTLTNTLAPLLAAQSKKPPYALWVQEFAKQLVKELPSAEIKKVASALTAASNEKLKEEKAADKGGKKSKAAKTKTSLVTTRSNRSDLTAYDGDELDEDDFM</sequence>
<dbReference type="InterPro" id="IPR023194">
    <property type="entry name" value="eIF3-like_dom_sf"/>
</dbReference>
<evidence type="ECO:0000256" key="5">
    <source>
        <dbReference type="HAMAP-Rule" id="MF_03009"/>
    </source>
</evidence>
<feature type="compositionally biased region" description="Acidic residues" evidence="6">
    <location>
        <begin position="30"/>
        <end position="49"/>
    </location>
</feature>
<keyword evidence="3 5" id="KW-0648">Protein biosynthesis</keyword>
<feature type="region of interest" description="Disordered" evidence="6">
    <location>
        <begin position="1"/>
        <end position="118"/>
    </location>
</feature>
<evidence type="ECO:0000256" key="6">
    <source>
        <dbReference type="SAM" id="MobiDB-lite"/>
    </source>
</evidence>
<comment type="subunit">
    <text evidence="5">Component of the eukaryotic translation initiation factor 3 (eIF-3) complex.</text>
</comment>
<dbReference type="GO" id="GO:0016282">
    <property type="term" value="C:eukaryotic 43S preinitiation complex"/>
    <property type="evidence" value="ECO:0007669"/>
    <property type="project" value="UniProtKB-UniRule"/>
</dbReference>
<evidence type="ECO:0000256" key="4">
    <source>
        <dbReference type="ARBA" id="ARBA00023054"/>
    </source>
</evidence>
<dbReference type="AlphaFoldDB" id="A0AAF0DK98"/>
<dbReference type="HAMAP" id="MF_03009">
    <property type="entry name" value="eIF3j"/>
    <property type="match status" value="1"/>
</dbReference>
<name>A0AAF0DK98_9EURO</name>
<feature type="compositionally biased region" description="Basic and acidic residues" evidence="6">
    <location>
        <begin position="77"/>
        <end position="88"/>
    </location>
</feature>
<evidence type="ECO:0000313" key="7">
    <source>
        <dbReference type="EMBL" id="WEW60309.1"/>
    </source>
</evidence>
<dbReference type="EMBL" id="CP120630">
    <property type="protein sequence ID" value="WEW60309.1"/>
    <property type="molecule type" value="Genomic_DNA"/>
</dbReference>
<comment type="subcellular location">
    <subcellularLocation>
        <location evidence="5">Cytoplasm</location>
    </subcellularLocation>
</comment>
<dbReference type="PANTHER" id="PTHR21681">
    <property type="entry name" value="EUKARYOTIC TRANSLATION INITIATION FACTOR 3 SUBUNIT J"/>
    <property type="match status" value="1"/>
</dbReference>
<dbReference type="GO" id="GO:0005852">
    <property type="term" value="C:eukaryotic translation initiation factor 3 complex"/>
    <property type="evidence" value="ECO:0007669"/>
    <property type="project" value="UniProtKB-UniRule"/>
</dbReference>
<protein>
    <recommendedName>
        <fullName evidence="5">Eukaryotic translation initiation factor 3 subunit J</fullName>
        <shortName evidence="5">eIF3j</shortName>
    </recommendedName>
    <alternativeName>
        <fullName evidence="5">Eukaryotic translation initiation factor 3 30 kDa subunit homolog</fullName>
        <shortName evidence="5">eIF-3 30 kDa subunit homolog</shortName>
    </alternativeName>
</protein>
<feature type="region of interest" description="Disordered" evidence="6">
    <location>
        <begin position="220"/>
        <end position="270"/>
    </location>
</feature>
<comment type="similarity">
    <text evidence="5">Belongs to the eIF-3 subunit J family.</text>
</comment>
<dbReference type="FunFam" id="1.10.246.60:FF:000003">
    <property type="entry name" value="Eukaryotic translation initiation factor 3 subunit J"/>
    <property type="match status" value="1"/>
</dbReference>
<reference evidence="7" key="1">
    <citation type="submission" date="2023-03" db="EMBL/GenBank/DDBJ databases">
        <title>Emydomyces testavorans Genome Sequence.</title>
        <authorList>
            <person name="Hoyer L."/>
        </authorList>
    </citation>
    <scope>NUCLEOTIDE SEQUENCE</scope>
    <source>
        <strain evidence="7">16-2883</strain>
    </source>
</reference>
<dbReference type="GO" id="GO:0003743">
    <property type="term" value="F:translation initiation factor activity"/>
    <property type="evidence" value="ECO:0007669"/>
    <property type="project" value="UniProtKB-UniRule"/>
</dbReference>
<evidence type="ECO:0000313" key="8">
    <source>
        <dbReference type="Proteomes" id="UP001219355"/>
    </source>
</evidence>
<dbReference type="GO" id="GO:0001732">
    <property type="term" value="P:formation of cytoplasmic translation initiation complex"/>
    <property type="evidence" value="ECO:0007669"/>
    <property type="project" value="UniProtKB-UniRule"/>
</dbReference>
<comment type="function">
    <text evidence="5">Component of the eukaryotic translation initiation factor 3 (eIF-3) complex, which is involved in protein synthesis of a specialized repertoire of mRNAs and, together with other initiation factors, stimulates binding of mRNA and methionyl-tRNAi to the 40S ribosome. The eIF-3 complex specifically targets and initiates translation of a subset of mRNAs involved in cell proliferation.</text>
</comment>
<keyword evidence="4" id="KW-0175">Coiled coil</keyword>
<feature type="compositionally biased region" description="Acidic residues" evidence="6">
    <location>
        <begin position="89"/>
        <end position="103"/>
    </location>
</feature>
<gene>
    <name evidence="5 7" type="primary">HCR1</name>
    <name evidence="7" type="ORF">PRK78_005794</name>
</gene>
<organism evidence="7 8">
    <name type="scientific">Emydomyces testavorans</name>
    <dbReference type="NCBI Taxonomy" id="2070801"/>
    <lineage>
        <taxon>Eukaryota</taxon>
        <taxon>Fungi</taxon>
        <taxon>Dikarya</taxon>
        <taxon>Ascomycota</taxon>
        <taxon>Pezizomycotina</taxon>
        <taxon>Eurotiomycetes</taxon>
        <taxon>Eurotiomycetidae</taxon>
        <taxon>Onygenales</taxon>
        <taxon>Nannizziopsiaceae</taxon>
        <taxon>Emydomyces</taxon>
    </lineage>
</organism>
<feature type="compositionally biased region" description="Basic and acidic residues" evidence="6">
    <location>
        <begin position="50"/>
        <end position="66"/>
    </location>
</feature>
<proteinExistence type="inferred from homology"/>
<dbReference type="GO" id="GO:0033290">
    <property type="term" value="C:eukaryotic 48S preinitiation complex"/>
    <property type="evidence" value="ECO:0007669"/>
    <property type="project" value="UniProtKB-UniRule"/>
</dbReference>
<feature type="compositionally biased region" description="Acidic residues" evidence="6">
    <location>
        <begin position="260"/>
        <end position="270"/>
    </location>
</feature>